<evidence type="ECO:0000313" key="2">
    <source>
        <dbReference type="Proteomes" id="UP000282378"/>
    </source>
</evidence>
<organism evidence="1 2">
    <name type="scientific">Pseudomonas syringae pv. maculicola</name>
    <dbReference type="NCBI Taxonomy" id="59511"/>
    <lineage>
        <taxon>Bacteria</taxon>
        <taxon>Pseudomonadati</taxon>
        <taxon>Pseudomonadota</taxon>
        <taxon>Gammaproteobacteria</taxon>
        <taxon>Pseudomonadales</taxon>
        <taxon>Pseudomonadaceae</taxon>
        <taxon>Pseudomonas</taxon>
    </lineage>
</organism>
<gene>
    <name evidence="1" type="ORF">APX70_200440</name>
</gene>
<reference evidence="1 2" key="1">
    <citation type="submission" date="2018-08" db="EMBL/GenBank/DDBJ databases">
        <title>Recombination of ecologically and evolutionarily significant loci maintains genetic cohesion in the Pseudomonas syringae species complex.</title>
        <authorList>
            <person name="Dillon M."/>
            <person name="Thakur S."/>
            <person name="Almeida R.N.D."/>
            <person name="Weir B.S."/>
            <person name="Guttman D.S."/>
        </authorList>
    </citation>
    <scope>NUCLEOTIDE SEQUENCE [LARGE SCALE GENOMIC DNA]</scope>
    <source>
        <strain evidence="1 2">88_10</strain>
    </source>
</reference>
<comment type="caution">
    <text evidence="1">The sequence shown here is derived from an EMBL/GenBank/DDBJ whole genome shotgun (WGS) entry which is preliminary data.</text>
</comment>
<name>A0A3M2UNT7_PSEYM</name>
<dbReference type="Proteomes" id="UP000282378">
    <property type="component" value="Unassembled WGS sequence"/>
</dbReference>
<protein>
    <submittedName>
        <fullName evidence="1">Uncharacterized protein</fullName>
    </submittedName>
</protein>
<dbReference type="AlphaFoldDB" id="A0A3M2UNT7"/>
<accession>A0A3M2UNT7</accession>
<sequence>MRLPPNCTRPRKRWFWATVVKPLSNTLACTRLASDNMPSLATCVSNCRR</sequence>
<proteinExistence type="predicted"/>
<evidence type="ECO:0000313" key="1">
    <source>
        <dbReference type="EMBL" id="RML28646.1"/>
    </source>
</evidence>
<dbReference type="EMBL" id="RBNL01004621">
    <property type="protein sequence ID" value="RML28646.1"/>
    <property type="molecule type" value="Genomic_DNA"/>
</dbReference>